<dbReference type="PIRSF" id="PIRSF015582">
    <property type="entry name" value="Cit_lyase_B"/>
    <property type="match status" value="1"/>
</dbReference>
<evidence type="ECO:0000259" key="6">
    <source>
        <dbReference type="Pfam" id="PF03328"/>
    </source>
</evidence>
<dbReference type="AlphaFoldDB" id="K0UL30"/>
<dbReference type="HOGENOM" id="CLU_044864_2_0_11"/>
<feature type="binding site" evidence="5">
    <location>
        <position position="147"/>
    </location>
    <ligand>
        <name>Mg(2+)</name>
        <dbReference type="ChEBI" id="CHEBI:18420"/>
    </ligand>
</feature>
<dbReference type="InterPro" id="IPR040442">
    <property type="entry name" value="Pyrv_kinase-like_dom_sf"/>
</dbReference>
<sequence length="273" mass="28033">MTALPAETLRAARSLLFVPGSRPERFAKAAAAQPDVVILDLEDAVAPADKDAARRHVECWLAGGNAALVRINAVDTPWYEQDLAMIGRTGAAAMPAKAQRPEDLARLAEATSGAPVVPLIETAAAVTALGPLCAVGAVVRLAFGSIDLANQLGVDPDDREALLTFRSMLVAASAAAGLAPPIDGVTRSFTESDSVTDDFGYARRLGMGAKLCIHPAQVAAVHTAAAPSAAEVAWAQKVVSAAGDGSAVALDGQMIDVPVVERAQRILRMAGAA</sequence>
<feature type="binding site" evidence="5">
    <location>
        <position position="121"/>
    </location>
    <ligand>
        <name>Mg(2+)</name>
        <dbReference type="ChEBI" id="CHEBI:18420"/>
    </ligand>
</feature>
<feature type="binding site" evidence="4">
    <location>
        <position position="70"/>
    </location>
    <ligand>
        <name>substrate</name>
    </ligand>
</feature>
<dbReference type="PANTHER" id="PTHR32308">
    <property type="entry name" value="LYASE BETA SUBUNIT, PUTATIVE (AFU_ORTHOLOGUE AFUA_4G13030)-RELATED"/>
    <property type="match status" value="1"/>
</dbReference>
<dbReference type="SUPFAM" id="SSF51621">
    <property type="entry name" value="Phosphoenolpyruvate/pyruvate domain"/>
    <property type="match status" value="1"/>
</dbReference>
<dbReference type="GO" id="GO:0016829">
    <property type="term" value="F:lyase activity"/>
    <property type="evidence" value="ECO:0007669"/>
    <property type="project" value="UniProtKB-KW"/>
</dbReference>
<dbReference type="InterPro" id="IPR011206">
    <property type="entry name" value="Citrate_lyase_beta/mcl1/mcl2"/>
</dbReference>
<name>K0UL30_MYCVA</name>
<dbReference type="InterPro" id="IPR005000">
    <property type="entry name" value="Aldolase/citrate-lyase_domain"/>
</dbReference>
<dbReference type="InterPro" id="IPR015813">
    <property type="entry name" value="Pyrv/PenolPyrv_kinase-like_dom"/>
</dbReference>
<evidence type="ECO:0000256" key="3">
    <source>
        <dbReference type="ARBA" id="ARBA00022842"/>
    </source>
</evidence>
<dbReference type="eggNOG" id="COG2301">
    <property type="taxonomic scope" value="Bacteria"/>
</dbReference>
<dbReference type="RefSeq" id="WP_003933879.1">
    <property type="nucleotide sequence ID" value="NZ_JH814707.1"/>
</dbReference>
<dbReference type="PANTHER" id="PTHR32308:SF10">
    <property type="entry name" value="CITRATE LYASE SUBUNIT BETA"/>
    <property type="match status" value="1"/>
</dbReference>
<dbReference type="PATRIC" id="fig|1194972.3.peg.4807"/>
<organism evidence="7 8">
    <name type="scientific">Mycolicibacterium vaccae ATCC 25954</name>
    <dbReference type="NCBI Taxonomy" id="1194972"/>
    <lineage>
        <taxon>Bacteria</taxon>
        <taxon>Bacillati</taxon>
        <taxon>Actinomycetota</taxon>
        <taxon>Actinomycetes</taxon>
        <taxon>Mycobacteriales</taxon>
        <taxon>Mycobacteriaceae</taxon>
        <taxon>Mycolicibacterium</taxon>
    </lineage>
</organism>
<evidence type="ECO:0000256" key="1">
    <source>
        <dbReference type="ARBA" id="ARBA00001946"/>
    </source>
</evidence>
<evidence type="ECO:0000256" key="5">
    <source>
        <dbReference type="PIRSR" id="PIRSR015582-2"/>
    </source>
</evidence>
<evidence type="ECO:0000256" key="4">
    <source>
        <dbReference type="PIRSR" id="PIRSR015582-1"/>
    </source>
</evidence>
<comment type="cofactor">
    <cofactor evidence="1">
        <name>Mg(2+)</name>
        <dbReference type="ChEBI" id="CHEBI:18420"/>
    </cofactor>
</comment>
<dbReference type="GO" id="GO:0000287">
    <property type="term" value="F:magnesium ion binding"/>
    <property type="evidence" value="ECO:0007669"/>
    <property type="project" value="TreeGrafter"/>
</dbReference>
<dbReference type="Pfam" id="PF03328">
    <property type="entry name" value="HpcH_HpaI"/>
    <property type="match status" value="1"/>
</dbReference>
<keyword evidence="7" id="KW-0456">Lyase</keyword>
<keyword evidence="3 5" id="KW-0460">Magnesium</keyword>
<dbReference type="Proteomes" id="UP000006072">
    <property type="component" value="Unassembled WGS sequence"/>
</dbReference>
<evidence type="ECO:0000313" key="8">
    <source>
        <dbReference type="Proteomes" id="UP000006072"/>
    </source>
</evidence>
<comment type="caution">
    <text evidence="7">The sequence shown here is derived from an EMBL/GenBank/DDBJ whole genome shotgun (WGS) entry which is preliminary data.</text>
</comment>
<feature type="binding site" evidence="4">
    <location>
        <position position="121"/>
    </location>
    <ligand>
        <name>substrate</name>
    </ligand>
</feature>
<keyword evidence="8" id="KW-1185">Reference proteome</keyword>
<reference evidence="7 8" key="1">
    <citation type="journal article" date="2012" name="J. Bacteriol.">
        <title>Complete Genome Sequence of Mycobacterium vaccae Type Strain ATCC 25954.</title>
        <authorList>
            <person name="Ho Y.S."/>
            <person name="Adroub S.A."/>
            <person name="Abadi M."/>
            <person name="Al Alwan B."/>
            <person name="Alkhateeb R."/>
            <person name="Gao G."/>
            <person name="Ragab A."/>
            <person name="Ali S."/>
            <person name="van Soolingen D."/>
            <person name="Bitter W."/>
            <person name="Pain A."/>
            <person name="Abdallah A.M."/>
        </authorList>
    </citation>
    <scope>NUCLEOTIDE SEQUENCE [LARGE SCALE GENOMIC DNA]</scope>
    <source>
        <strain evidence="7 8">ATCC 25954</strain>
    </source>
</reference>
<proteinExistence type="predicted"/>
<protein>
    <submittedName>
        <fullName evidence="7">HpcH/HpaI aldolase/citrate lyase family protein</fullName>
    </submittedName>
</protein>
<evidence type="ECO:0000313" key="7">
    <source>
        <dbReference type="EMBL" id="EJZ05735.1"/>
    </source>
</evidence>
<feature type="domain" description="HpcH/HpaI aldolase/citrate lyase" evidence="6">
    <location>
        <begin position="13"/>
        <end position="215"/>
    </location>
</feature>
<accession>K0UL30</accession>
<dbReference type="EMBL" id="ALQA01000072">
    <property type="protein sequence ID" value="EJZ05735.1"/>
    <property type="molecule type" value="Genomic_DNA"/>
</dbReference>
<gene>
    <name evidence="7" type="ORF">MVAC_24131</name>
</gene>
<dbReference type="Gene3D" id="3.20.20.60">
    <property type="entry name" value="Phosphoenolpyruvate-binding domains"/>
    <property type="match status" value="1"/>
</dbReference>
<dbReference type="GO" id="GO:0006107">
    <property type="term" value="P:oxaloacetate metabolic process"/>
    <property type="evidence" value="ECO:0007669"/>
    <property type="project" value="TreeGrafter"/>
</dbReference>
<evidence type="ECO:0000256" key="2">
    <source>
        <dbReference type="ARBA" id="ARBA00022723"/>
    </source>
</evidence>
<keyword evidence="2 5" id="KW-0479">Metal-binding</keyword>